<dbReference type="InterPro" id="IPR050448">
    <property type="entry name" value="OpgB/LTA_synthase_biosynth"/>
</dbReference>
<dbReference type="Pfam" id="PF00884">
    <property type="entry name" value="Sulfatase"/>
    <property type="match status" value="1"/>
</dbReference>
<feature type="domain" description="Sulfatase N-terminal" evidence="8">
    <location>
        <begin position="245"/>
        <end position="515"/>
    </location>
</feature>
<accession>A0A7G9G9W5</accession>
<dbReference type="PANTHER" id="PTHR47371:SF3">
    <property type="entry name" value="PHOSPHOGLYCEROL TRANSFERASE I"/>
    <property type="match status" value="1"/>
</dbReference>
<feature type="transmembrane region" description="Helical" evidence="7">
    <location>
        <begin position="54"/>
        <end position="74"/>
    </location>
</feature>
<evidence type="ECO:0000256" key="1">
    <source>
        <dbReference type="ARBA" id="ARBA00004651"/>
    </source>
</evidence>
<evidence type="ECO:0000256" key="4">
    <source>
        <dbReference type="ARBA" id="ARBA00022692"/>
    </source>
</evidence>
<dbReference type="CDD" id="cd16015">
    <property type="entry name" value="LTA_synthase"/>
    <property type="match status" value="1"/>
</dbReference>
<sequence length="666" mass="76182">MKKIKLNRENLIKICNKISVPLQVFGCCVLYFFIEAISRHSLMKAWTFMTDRPLVFLYNVFLIFVTSTVVYLFRRRCLARLIVFSFWLLLGIVNGVILMNRVTPFTGPDLKLMSDAGKVMNKYLSAGTLVLIIAALALVVGFQVWFWFKGPKYRGKRNWIIDLSIIGGSIVLFVVSTNLAVSKRVLSSYFGNIAFAYEDYGYPYCLAVTLFDTGISQPNGYSESLIAEIVDSEGQPESSEESERPNIIFLQLESFFDPELVNFLNISEDPIPCFRQLMREYSSGYYRVPAVGAGTANTEFESITGMSLRYFGPGEYPYKTVLSEKTCESIPYVLRDIGYDTHVIHNNEADFYSRRTVFPMLGFDSFTSAEYMPDVTDTTETGWIKDHILTDEILKCLESSENRDYIYTISVQGHGDYPAEPILDHPEIRVTGAEDREKNDYSWEYYCNEIQEMDEFIRELTDTLSEYPEPVVLVMYGDHLPTMGLKTKELSNRYLFQTQYVIWDNMGLEKEDENLAAYQIGAEVLDRVGIHEGNIVRYHQNRRNTKNYQKDLEVLQYDMLYGKQYIYGGESPYAVTDMRMGTVPVEIKAVVEVSDGIYHVTGENFTAASRLEINGEVVKDAVFLGTTSLMVREVELKRGDELAVVQMGDYSAETVLSRTGTIRYRE</sequence>
<evidence type="ECO:0000256" key="3">
    <source>
        <dbReference type="ARBA" id="ARBA00022475"/>
    </source>
</evidence>
<reference evidence="9 10" key="1">
    <citation type="submission" date="2020-08" db="EMBL/GenBank/DDBJ databases">
        <authorList>
            <person name="Liu C."/>
            <person name="Sun Q."/>
        </authorList>
    </citation>
    <scope>NUCLEOTIDE SEQUENCE [LARGE SCALE GENOMIC DNA]</scope>
    <source>
        <strain evidence="9 10">NSJ-29</strain>
    </source>
</reference>
<keyword evidence="6 7" id="KW-0472">Membrane</keyword>
<feature type="transmembrane region" description="Helical" evidence="7">
    <location>
        <begin position="123"/>
        <end position="148"/>
    </location>
</feature>
<evidence type="ECO:0000256" key="5">
    <source>
        <dbReference type="ARBA" id="ARBA00022989"/>
    </source>
</evidence>
<comment type="subcellular location">
    <subcellularLocation>
        <location evidence="1">Cell membrane</location>
        <topology evidence="1">Multi-pass membrane protein</topology>
    </subcellularLocation>
</comment>
<gene>
    <name evidence="9" type="ORF">H9Q79_11755</name>
</gene>
<proteinExistence type="predicted"/>
<keyword evidence="10" id="KW-1185">Reference proteome</keyword>
<evidence type="ECO:0000256" key="6">
    <source>
        <dbReference type="ARBA" id="ARBA00023136"/>
    </source>
</evidence>
<feature type="transmembrane region" description="Helical" evidence="7">
    <location>
        <begin position="12"/>
        <end position="34"/>
    </location>
</feature>
<dbReference type="SUPFAM" id="SSF53649">
    <property type="entry name" value="Alkaline phosphatase-like"/>
    <property type="match status" value="1"/>
</dbReference>
<protein>
    <submittedName>
        <fullName evidence="9">LTA synthase family protein</fullName>
    </submittedName>
</protein>
<dbReference type="EMBL" id="CP060635">
    <property type="protein sequence ID" value="QNM07597.1"/>
    <property type="molecule type" value="Genomic_DNA"/>
</dbReference>
<keyword evidence="4 7" id="KW-0812">Transmembrane</keyword>
<dbReference type="RefSeq" id="WP_118644073.1">
    <property type="nucleotide sequence ID" value="NZ_CP060635.1"/>
</dbReference>
<evidence type="ECO:0000256" key="2">
    <source>
        <dbReference type="ARBA" id="ARBA00004936"/>
    </source>
</evidence>
<dbReference type="Gene3D" id="3.40.720.10">
    <property type="entry name" value="Alkaline Phosphatase, subunit A"/>
    <property type="match status" value="1"/>
</dbReference>
<dbReference type="InterPro" id="IPR000917">
    <property type="entry name" value="Sulfatase_N"/>
</dbReference>
<evidence type="ECO:0000259" key="8">
    <source>
        <dbReference type="Pfam" id="PF00884"/>
    </source>
</evidence>
<dbReference type="InterPro" id="IPR017850">
    <property type="entry name" value="Alkaline_phosphatase_core_sf"/>
</dbReference>
<comment type="pathway">
    <text evidence="2">Cell wall biogenesis; lipoteichoic acid biosynthesis.</text>
</comment>
<dbReference type="KEGG" id="whj:H9Q79_11755"/>
<feature type="transmembrane region" description="Helical" evidence="7">
    <location>
        <begin position="160"/>
        <end position="181"/>
    </location>
</feature>
<name>A0A7G9G9W5_9FIRM</name>
<dbReference type="GO" id="GO:0005886">
    <property type="term" value="C:plasma membrane"/>
    <property type="evidence" value="ECO:0007669"/>
    <property type="project" value="UniProtKB-SubCell"/>
</dbReference>
<dbReference type="Proteomes" id="UP000515860">
    <property type="component" value="Chromosome"/>
</dbReference>
<feature type="transmembrane region" description="Helical" evidence="7">
    <location>
        <begin position="81"/>
        <end position="103"/>
    </location>
</feature>
<evidence type="ECO:0000313" key="10">
    <source>
        <dbReference type="Proteomes" id="UP000515860"/>
    </source>
</evidence>
<organism evidence="9 10">
    <name type="scientific">Wansuia hejianensis</name>
    <dbReference type="NCBI Taxonomy" id="2763667"/>
    <lineage>
        <taxon>Bacteria</taxon>
        <taxon>Bacillati</taxon>
        <taxon>Bacillota</taxon>
        <taxon>Clostridia</taxon>
        <taxon>Lachnospirales</taxon>
        <taxon>Lachnospiraceae</taxon>
        <taxon>Wansuia</taxon>
    </lineage>
</organism>
<dbReference type="AlphaFoldDB" id="A0A7G9G9W5"/>
<evidence type="ECO:0000256" key="7">
    <source>
        <dbReference type="SAM" id="Phobius"/>
    </source>
</evidence>
<keyword evidence="3" id="KW-1003">Cell membrane</keyword>
<keyword evidence="5 7" id="KW-1133">Transmembrane helix</keyword>
<dbReference type="PANTHER" id="PTHR47371">
    <property type="entry name" value="LIPOTEICHOIC ACID SYNTHASE"/>
    <property type="match status" value="1"/>
</dbReference>
<evidence type="ECO:0000313" key="9">
    <source>
        <dbReference type="EMBL" id="QNM07597.1"/>
    </source>
</evidence>